<evidence type="ECO:0000256" key="1">
    <source>
        <dbReference type="ARBA" id="ARBA00001286"/>
    </source>
</evidence>
<dbReference type="InterPro" id="IPR036388">
    <property type="entry name" value="WH-like_DNA-bd_sf"/>
</dbReference>
<evidence type="ECO:0000256" key="3">
    <source>
        <dbReference type="ARBA" id="ARBA00011918"/>
    </source>
</evidence>
<keyword evidence="6" id="KW-0227">DNA damage</keyword>
<evidence type="ECO:0000256" key="4">
    <source>
        <dbReference type="ARBA" id="ARBA00022603"/>
    </source>
</evidence>
<keyword evidence="5 10" id="KW-0808">Transferase</keyword>
<dbReference type="Proteomes" id="UP000232222">
    <property type="component" value="Chromosome"/>
</dbReference>
<evidence type="ECO:0000256" key="5">
    <source>
        <dbReference type="ARBA" id="ARBA00022679"/>
    </source>
</evidence>
<proteinExistence type="inferred from homology"/>
<dbReference type="GO" id="GO:0032259">
    <property type="term" value="P:methylation"/>
    <property type="evidence" value="ECO:0007669"/>
    <property type="project" value="UniProtKB-KW"/>
</dbReference>
<comment type="catalytic activity">
    <reaction evidence="1">
        <text>a 4-O-methyl-thymidine in DNA + L-cysteinyl-[protein] = a thymidine in DNA + S-methyl-L-cysteinyl-[protein]</text>
        <dbReference type="Rhea" id="RHEA:53428"/>
        <dbReference type="Rhea" id="RHEA-COMP:10131"/>
        <dbReference type="Rhea" id="RHEA-COMP:10132"/>
        <dbReference type="Rhea" id="RHEA-COMP:13555"/>
        <dbReference type="Rhea" id="RHEA-COMP:13556"/>
        <dbReference type="ChEBI" id="CHEBI:29950"/>
        <dbReference type="ChEBI" id="CHEBI:82612"/>
        <dbReference type="ChEBI" id="CHEBI:137386"/>
        <dbReference type="ChEBI" id="CHEBI:137387"/>
        <dbReference type="EC" id="2.1.1.63"/>
    </reaction>
</comment>
<dbReference type="KEGG" id="efr:EFREU_v1c06180"/>
<dbReference type="EMBL" id="CP024962">
    <property type="protein sequence ID" value="ATZ16638.1"/>
    <property type="molecule type" value="Genomic_DNA"/>
</dbReference>
<dbReference type="InterPro" id="IPR036217">
    <property type="entry name" value="MethylDNA_cys_MeTrfase_DNAb"/>
</dbReference>
<comment type="similarity">
    <text evidence="2">Belongs to the MGMT family.</text>
</comment>
<dbReference type="PROSITE" id="PS00374">
    <property type="entry name" value="MGMT"/>
    <property type="match status" value="1"/>
</dbReference>
<evidence type="ECO:0000256" key="2">
    <source>
        <dbReference type="ARBA" id="ARBA00008711"/>
    </source>
</evidence>
<evidence type="ECO:0000256" key="7">
    <source>
        <dbReference type="ARBA" id="ARBA00023204"/>
    </source>
</evidence>
<dbReference type="GO" id="GO:0003908">
    <property type="term" value="F:methylated-DNA-[protein]-cysteine S-methyltransferase activity"/>
    <property type="evidence" value="ECO:0007669"/>
    <property type="project" value="UniProtKB-EC"/>
</dbReference>
<gene>
    <name evidence="10" type="ORF">EFREU_v1c06180</name>
</gene>
<protein>
    <recommendedName>
        <fullName evidence="3">methylated-DNA--[protein]-cysteine S-methyltransferase</fullName>
        <ecNumber evidence="3">2.1.1.63</ecNumber>
    </recommendedName>
</protein>
<dbReference type="CDD" id="cd06445">
    <property type="entry name" value="ATase"/>
    <property type="match status" value="1"/>
</dbReference>
<dbReference type="Pfam" id="PF01035">
    <property type="entry name" value="DNA_binding_1"/>
    <property type="match status" value="1"/>
</dbReference>
<dbReference type="FunFam" id="1.10.10.10:FF:000214">
    <property type="entry name" value="Methylated-DNA--protein-cysteine methyltransferase"/>
    <property type="match status" value="1"/>
</dbReference>
<keyword evidence="7" id="KW-0234">DNA repair</keyword>
<keyword evidence="11" id="KW-1185">Reference proteome</keyword>
<dbReference type="RefSeq" id="WP_208320299.1">
    <property type="nucleotide sequence ID" value="NZ_SORK01000001.1"/>
</dbReference>
<name>A0A2K8NTY2_9MOLU</name>
<dbReference type="PANTHER" id="PTHR10815:SF13">
    <property type="entry name" value="METHYLATED-DNA--PROTEIN-CYSTEINE METHYLTRANSFERASE"/>
    <property type="match status" value="1"/>
</dbReference>
<evidence type="ECO:0000313" key="11">
    <source>
        <dbReference type="Proteomes" id="UP000232222"/>
    </source>
</evidence>
<evidence type="ECO:0000313" key="10">
    <source>
        <dbReference type="EMBL" id="ATZ16638.1"/>
    </source>
</evidence>
<dbReference type="InterPro" id="IPR001497">
    <property type="entry name" value="MethylDNA_cys_MeTrfase_AS"/>
</dbReference>
<comment type="catalytic activity">
    <reaction evidence="8">
        <text>a 6-O-methyl-2'-deoxyguanosine in DNA + L-cysteinyl-[protein] = S-methyl-L-cysteinyl-[protein] + a 2'-deoxyguanosine in DNA</text>
        <dbReference type="Rhea" id="RHEA:24000"/>
        <dbReference type="Rhea" id="RHEA-COMP:10131"/>
        <dbReference type="Rhea" id="RHEA-COMP:10132"/>
        <dbReference type="Rhea" id="RHEA-COMP:11367"/>
        <dbReference type="Rhea" id="RHEA-COMP:11368"/>
        <dbReference type="ChEBI" id="CHEBI:29950"/>
        <dbReference type="ChEBI" id="CHEBI:82612"/>
        <dbReference type="ChEBI" id="CHEBI:85445"/>
        <dbReference type="ChEBI" id="CHEBI:85448"/>
        <dbReference type="EC" id="2.1.1.63"/>
    </reaction>
</comment>
<dbReference type="EC" id="2.1.1.63" evidence="3"/>
<evidence type="ECO:0000256" key="6">
    <source>
        <dbReference type="ARBA" id="ARBA00022763"/>
    </source>
</evidence>
<dbReference type="NCBIfam" id="TIGR00589">
    <property type="entry name" value="ogt"/>
    <property type="match status" value="1"/>
</dbReference>
<dbReference type="PANTHER" id="PTHR10815">
    <property type="entry name" value="METHYLATED-DNA--PROTEIN-CYSTEINE METHYLTRANSFERASE"/>
    <property type="match status" value="1"/>
</dbReference>
<keyword evidence="4 10" id="KW-0489">Methyltransferase</keyword>
<dbReference type="GO" id="GO:0006281">
    <property type="term" value="P:DNA repair"/>
    <property type="evidence" value="ECO:0007669"/>
    <property type="project" value="UniProtKB-KW"/>
</dbReference>
<evidence type="ECO:0000256" key="8">
    <source>
        <dbReference type="ARBA" id="ARBA00049348"/>
    </source>
</evidence>
<dbReference type="AlphaFoldDB" id="A0A2K8NTY2"/>
<accession>A0A2K8NTY2</accession>
<feature type="domain" description="Methylated-DNA-[protein]-cysteine S-methyltransferase DNA binding" evidence="9">
    <location>
        <begin position="92"/>
        <end position="166"/>
    </location>
</feature>
<reference evidence="10 11" key="1">
    <citation type="submission" date="2017-11" db="EMBL/GenBank/DDBJ databases">
        <title>Genome sequence of Entomoplasma freundtii BARC 318 (ATCC 51999).</title>
        <authorList>
            <person name="Lo W.-S."/>
            <person name="Gasparich G.E."/>
            <person name="Kuo C.-H."/>
        </authorList>
    </citation>
    <scope>NUCLEOTIDE SEQUENCE [LARGE SCALE GENOMIC DNA]</scope>
    <source>
        <strain evidence="10 11">BARC 318</strain>
    </source>
</reference>
<dbReference type="Gene3D" id="1.10.10.10">
    <property type="entry name" value="Winged helix-like DNA-binding domain superfamily/Winged helix DNA-binding domain"/>
    <property type="match status" value="1"/>
</dbReference>
<evidence type="ECO:0000259" key="9">
    <source>
        <dbReference type="Pfam" id="PF01035"/>
    </source>
</evidence>
<dbReference type="InterPro" id="IPR014048">
    <property type="entry name" value="MethylDNA_cys_MeTrfase_DNA-bd"/>
</dbReference>
<dbReference type="SUPFAM" id="SSF46767">
    <property type="entry name" value="Methylated DNA-protein cysteine methyltransferase, C-terminal domain"/>
    <property type="match status" value="1"/>
</dbReference>
<sequence length="169" mass="19553">MITKIFMEILEIIEKSWNADFELKLGFWDNRLVYIGFLNDPWPLALQKLIFVKKKQNFSQTQLDCLSKLDAFINHENYDFAPDFYFHQGTSFEKLVWSELLKLVYGETITYSDLANKIGHPKAVRSVASAVAKNPFLLLVPCHRVISKNGASHYRSGSLKKQFLLNNGY</sequence>
<organism evidence="10 11">
    <name type="scientific">Entomoplasma freundtii</name>
    <dbReference type="NCBI Taxonomy" id="74700"/>
    <lineage>
        <taxon>Bacteria</taxon>
        <taxon>Bacillati</taxon>
        <taxon>Mycoplasmatota</taxon>
        <taxon>Mollicutes</taxon>
        <taxon>Entomoplasmatales</taxon>
        <taxon>Entomoplasmataceae</taxon>
        <taxon>Entomoplasma</taxon>
    </lineage>
</organism>